<evidence type="ECO:0000313" key="1">
    <source>
        <dbReference type="EMBL" id="SHM99831.1"/>
    </source>
</evidence>
<reference evidence="1 2" key="1">
    <citation type="submission" date="2016-11" db="EMBL/GenBank/DDBJ databases">
        <authorList>
            <person name="Jaros S."/>
            <person name="Januszkiewicz K."/>
            <person name="Wedrychowicz H."/>
        </authorList>
    </citation>
    <scope>NUCLEOTIDE SEQUENCE [LARGE SCALE GENOMIC DNA]</scope>
    <source>
        <strain evidence="1 2">CGMCC 1.6102</strain>
    </source>
</reference>
<dbReference type="STRING" id="388280.SAMN04488057_105129"/>
<accession>A0A1M7N8B9</accession>
<evidence type="ECO:0008006" key="3">
    <source>
        <dbReference type="Google" id="ProtNLM"/>
    </source>
</evidence>
<dbReference type="AlphaFoldDB" id="A0A1M7N8B9"/>
<sequence length="112" mass="12918">MLEEVRVEFGEGHKNMEMALLKQPFEVRGHHVVFFLSKGLQEDLFAKLKPELTGILRRKLHHPDLEVGFEVREAVADTSRNLYTSSEKFVFLMKKSPALKDLAARFGLETDF</sequence>
<proteinExistence type="predicted"/>
<dbReference type="RefSeq" id="WP_084097160.1">
    <property type="nucleotide sequence ID" value="NZ_FRCY01000005.1"/>
</dbReference>
<dbReference type="Proteomes" id="UP000184513">
    <property type="component" value="Unassembled WGS sequence"/>
</dbReference>
<dbReference type="OrthoDB" id="877403at2"/>
<protein>
    <recommendedName>
        <fullName evidence="3">DNA polymerase-3 subunit gamma/tau</fullName>
    </recommendedName>
</protein>
<evidence type="ECO:0000313" key="2">
    <source>
        <dbReference type="Proteomes" id="UP000184513"/>
    </source>
</evidence>
<gene>
    <name evidence="1" type="ORF">SAMN04488057_105129</name>
</gene>
<name>A0A1M7N8B9_9BACT</name>
<dbReference type="EMBL" id="FRCY01000005">
    <property type="protein sequence ID" value="SHM99831.1"/>
    <property type="molecule type" value="Genomic_DNA"/>
</dbReference>
<organism evidence="1 2">
    <name type="scientific">Cyclobacterium lianum</name>
    <dbReference type="NCBI Taxonomy" id="388280"/>
    <lineage>
        <taxon>Bacteria</taxon>
        <taxon>Pseudomonadati</taxon>
        <taxon>Bacteroidota</taxon>
        <taxon>Cytophagia</taxon>
        <taxon>Cytophagales</taxon>
        <taxon>Cyclobacteriaceae</taxon>
        <taxon>Cyclobacterium</taxon>
    </lineage>
</organism>
<keyword evidence="2" id="KW-1185">Reference proteome</keyword>